<evidence type="ECO:0000256" key="1">
    <source>
        <dbReference type="ARBA" id="ARBA00007664"/>
    </source>
</evidence>
<dbReference type="Proteomes" id="UP000758701">
    <property type="component" value="Unassembled WGS sequence"/>
</dbReference>
<gene>
    <name evidence="10" type="ORF">KVH32_06955</name>
</gene>
<dbReference type="InterPro" id="IPR035070">
    <property type="entry name" value="Streptogrisin_prodomain"/>
</dbReference>
<dbReference type="Gene3D" id="2.10.10.20">
    <property type="entry name" value="Carbohydrate-binding module superfamily 5/12"/>
    <property type="match status" value="1"/>
</dbReference>
<feature type="signal peptide" evidence="8">
    <location>
        <begin position="1"/>
        <end position="31"/>
    </location>
</feature>
<dbReference type="Pfam" id="PF02983">
    <property type="entry name" value="Pro_Al_protease"/>
    <property type="match status" value="1"/>
</dbReference>
<dbReference type="InterPro" id="IPR001316">
    <property type="entry name" value="Pept_S1A_streptogrisin"/>
</dbReference>
<evidence type="ECO:0000256" key="7">
    <source>
        <dbReference type="ARBA" id="ARBA00023157"/>
    </source>
</evidence>
<evidence type="ECO:0000256" key="6">
    <source>
        <dbReference type="ARBA" id="ARBA00023145"/>
    </source>
</evidence>
<dbReference type="PRINTS" id="PR00861">
    <property type="entry name" value="ALYTICPTASE"/>
</dbReference>
<accession>A0ABS7VYY1</accession>
<feature type="chain" id="PRO_5046111999" evidence="8">
    <location>
        <begin position="32"/>
        <end position="462"/>
    </location>
</feature>
<dbReference type="InterPro" id="IPR036573">
    <property type="entry name" value="CBM_sf_5/12"/>
</dbReference>
<evidence type="ECO:0000259" key="9">
    <source>
        <dbReference type="SMART" id="SM00495"/>
    </source>
</evidence>
<keyword evidence="4" id="KW-0378">Hydrolase</keyword>
<organism evidence="10 11">
    <name type="scientific">Streptomyces olivaceus</name>
    <dbReference type="NCBI Taxonomy" id="47716"/>
    <lineage>
        <taxon>Bacteria</taxon>
        <taxon>Bacillati</taxon>
        <taxon>Actinomycetota</taxon>
        <taxon>Actinomycetes</taxon>
        <taxon>Kitasatosporales</taxon>
        <taxon>Streptomycetaceae</taxon>
        <taxon>Streptomyces</taxon>
    </lineage>
</organism>
<dbReference type="InterPro" id="IPR043504">
    <property type="entry name" value="Peptidase_S1_PA_chymotrypsin"/>
</dbReference>
<proteinExistence type="inferred from homology"/>
<dbReference type="InterPro" id="IPR003610">
    <property type="entry name" value="CBM5/12"/>
</dbReference>
<dbReference type="SMART" id="SM00495">
    <property type="entry name" value="ChtBD3"/>
    <property type="match status" value="1"/>
</dbReference>
<keyword evidence="3 8" id="KW-0732">Signal</keyword>
<dbReference type="EMBL" id="JAHSTP010000002">
    <property type="protein sequence ID" value="MBZ6150907.1"/>
    <property type="molecule type" value="Genomic_DNA"/>
</dbReference>
<dbReference type="Gene3D" id="3.30.300.50">
    <property type="match status" value="2"/>
</dbReference>
<reference evidence="10 11" key="1">
    <citation type="submission" date="2021-06" db="EMBL/GenBank/DDBJ databases">
        <title>Ecological speciation of a Streptomyces species isolated from different habitats and geographic origins.</title>
        <authorList>
            <person name="Wang J."/>
        </authorList>
    </citation>
    <scope>NUCLEOTIDE SEQUENCE [LARGE SCALE GENOMIC DNA]</scope>
    <source>
        <strain evidence="10 11">FXJ8.012</strain>
    </source>
</reference>
<dbReference type="Gene3D" id="2.40.10.10">
    <property type="entry name" value="Trypsin-like serine proteases"/>
    <property type="match status" value="2"/>
</dbReference>
<evidence type="ECO:0000313" key="11">
    <source>
        <dbReference type="Proteomes" id="UP000758701"/>
    </source>
</evidence>
<keyword evidence="7" id="KW-1015">Disulfide bond</keyword>
<comment type="similarity">
    <text evidence="1">Belongs to the peptidase S1 family.</text>
</comment>
<dbReference type="InterPro" id="IPR001254">
    <property type="entry name" value="Trypsin_dom"/>
</dbReference>
<dbReference type="InterPro" id="IPR004236">
    <property type="entry name" value="Pept_S1_alpha_lytic"/>
</dbReference>
<keyword evidence="11" id="KW-1185">Reference proteome</keyword>
<evidence type="ECO:0000313" key="10">
    <source>
        <dbReference type="EMBL" id="MBZ6150907.1"/>
    </source>
</evidence>
<name>A0ABS7VYY1_STROV</name>
<comment type="caution">
    <text evidence="10">The sequence shown here is derived from an EMBL/GenBank/DDBJ whole genome shotgun (WGS) entry which is preliminary data.</text>
</comment>
<dbReference type="GO" id="GO:0008233">
    <property type="term" value="F:peptidase activity"/>
    <property type="evidence" value="ECO:0007669"/>
    <property type="project" value="UniProtKB-KW"/>
</dbReference>
<evidence type="ECO:0000256" key="8">
    <source>
        <dbReference type="SAM" id="SignalP"/>
    </source>
</evidence>
<sequence>MVGRHAARSRRAALTALGALVLTALPSAASAAPPPAPGPRPVVPVVAGTPGAGAAAPARMLRAMERDLKLAPGQAAVRLANEAEAGTRAGLLHNTLGDRFAGAWVSGATSAELTVATTDAADTVAIEAQGAKAAVVGKGLAQLRAVKEKLDAAAVRTATRQSPVWYVDVPNNRVTVQAISESAAARFTEAADLSGQDVSVRISADQPRVLEDLVGGDAYYINDEARCSIGFSVTKDDQQGFATAGHCGDPGATTTGYNEAPQGTFQASTFPGKDMAWVGVNSDWTATPDVKAEGGEKIQVAGSVEALVGASVCRSGSTTGWRCGTIEQHDTSVTYPDGTIDGVTRTTACAEGGDSGGPFVSGTQAQGTTSGGSGDCTSGGTTFYQPVNPLLSDFGLTLKTTSAAAETPAPQDNAAADAWAAGRVYQVGVTVAYDGARYRCLQGHQAQGAGSPASTPALWQRV</sequence>
<dbReference type="RefSeq" id="WP_224309200.1">
    <property type="nucleotide sequence ID" value="NZ_JAHSST010000002.1"/>
</dbReference>
<dbReference type="CDD" id="cd12214">
    <property type="entry name" value="ChiA1_BD"/>
    <property type="match status" value="1"/>
</dbReference>
<dbReference type="Pfam" id="PF02839">
    <property type="entry name" value="CBM_5_12"/>
    <property type="match status" value="1"/>
</dbReference>
<keyword evidence="5" id="KW-0720">Serine protease</keyword>
<dbReference type="CDD" id="cd21112">
    <property type="entry name" value="alphaLP-like"/>
    <property type="match status" value="1"/>
</dbReference>
<dbReference type="SUPFAM" id="SSF51055">
    <property type="entry name" value="Carbohydrate binding domain"/>
    <property type="match status" value="1"/>
</dbReference>
<feature type="domain" description="Chitin-binding type-3" evidence="9">
    <location>
        <begin position="416"/>
        <end position="462"/>
    </location>
</feature>
<dbReference type="GO" id="GO:0006508">
    <property type="term" value="P:proteolysis"/>
    <property type="evidence" value="ECO:0007669"/>
    <property type="project" value="UniProtKB-KW"/>
</dbReference>
<evidence type="ECO:0000256" key="4">
    <source>
        <dbReference type="ARBA" id="ARBA00022801"/>
    </source>
</evidence>
<dbReference type="SUPFAM" id="SSF50494">
    <property type="entry name" value="Trypsin-like serine proteases"/>
    <property type="match status" value="1"/>
</dbReference>
<dbReference type="Pfam" id="PF00089">
    <property type="entry name" value="Trypsin"/>
    <property type="match status" value="1"/>
</dbReference>
<evidence type="ECO:0000256" key="3">
    <source>
        <dbReference type="ARBA" id="ARBA00022729"/>
    </source>
</evidence>
<dbReference type="InterPro" id="IPR009003">
    <property type="entry name" value="Peptidase_S1_PA"/>
</dbReference>
<dbReference type="PIRSF" id="PIRSF001134">
    <property type="entry name" value="Streptogrisin"/>
    <property type="match status" value="1"/>
</dbReference>
<keyword evidence="6" id="KW-0865">Zymogen</keyword>
<evidence type="ECO:0000256" key="2">
    <source>
        <dbReference type="ARBA" id="ARBA00022670"/>
    </source>
</evidence>
<evidence type="ECO:0000256" key="5">
    <source>
        <dbReference type="ARBA" id="ARBA00022825"/>
    </source>
</evidence>
<protein>
    <submittedName>
        <fullName evidence="10">Alpha-lytic protease prodomain-containing protein</fullName>
    </submittedName>
</protein>
<keyword evidence="2 10" id="KW-0645">Protease</keyword>